<keyword evidence="3" id="KW-0812">Transmembrane</keyword>
<dbReference type="PIRSF" id="PIRSF500060">
    <property type="entry name" value="UCP500060"/>
    <property type="match status" value="1"/>
</dbReference>
<dbReference type="InterPro" id="IPR024188">
    <property type="entry name" value="GltB"/>
</dbReference>
<evidence type="ECO:0000256" key="3">
    <source>
        <dbReference type="SAM" id="Phobius"/>
    </source>
</evidence>
<comment type="similarity">
    <text evidence="1 2">Belongs to the glutamate synthase family.</text>
</comment>
<dbReference type="FunFam" id="3.20.20.70:FF:000156">
    <property type="entry name" value="Glutamate synthase domain protein"/>
    <property type="match status" value="1"/>
</dbReference>
<evidence type="ECO:0000256" key="1">
    <source>
        <dbReference type="ARBA" id="ARBA00009716"/>
    </source>
</evidence>
<dbReference type="PANTHER" id="PTHR43819">
    <property type="entry name" value="ARCHAEAL-TYPE GLUTAMATE SYNTHASE [NADPH]"/>
    <property type="match status" value="1"/>
</dbReference>
<dbReference type="GO" id="GO:0004355">
    <property type="term" value="F:glutamate synthase (NADPH) activity"/>
    <property type="evidence" value="ECO:0007669"/>
    <property type="project" value="UniProtKB-EC"/>
</dbReference>
<dbReference type="InterPro" id="IPR013785">
    <property type="entry name" value="Aldolase_TIM"/>
</dbReference>
<dbReference type="Proteomes" id="UP000587477">
    <property type="component" value="Chromosome"/>
</dbReference>
<proteinExistence type="inferred from homology"/>
<evidence type="ECO:0000313" key="5">
    <source>
        <dbReference type="EMBL" id="QOY26039.1"/>
    </source>
</evidence>
<keyword evidence="5" id="KW-0560">Oxidoreductase</keyword>
<dbReference type="InterPro" id="IPR027283">
    <property type="entry name" value="YerD"/>
</dbReference>
<dbReference type="EC" id="1.4.1.13" evidence="5"/>
<dbReference type="CDD" id="cd02808">
    <property type="entry name" value="GltS_FMN"/>
    <property type="match status" value="1"/>
</dbReference>
<dbReference type="PIRSF" id="PIRSF006429">
    <property type="entry name" value="GOGAT_lg_2"/>
    <property type="match status" value="1"/>
</dbReference>
<dbReference type="GO" id="GO:0006537">
    <property type="term" value="P:glutamate biosynthetic process"/>
    <property type="evidence" value="ECO:0007669"/>
    <property type="project" value="InterPro"/>
</dbReference>
<feature type="domain" description="Glutamate synthase" evidence="4">
    <location>
        <begin position="116"/>
        <end position="493"/>
    </location>
</feature>
<evidence type="ECO:0000313" key="6">
    <source>
        <dbReference type="Proteomes" id="UP000587477"/>
    </source>
</evidence>
<protein>
    <submittedName>
        <fullName evidence="5">Glutamate synthase [NADPH] large chain</fullName>
        <ecNumber evidence="5">1.4.1.13</ecNumber>
    </submittedName>
</protein>
<dbReference type="AlphaFoldDB" id="A0A7S7KNU4"/>
<accession>A0A7S7KNU4</accession>
<dbReference type="PANTHER" id="PTHR43819:SF1">
    <property type="entry name" value="ARCHAEAL-TYPE GLUTAMATE SYNTHASE [NADPH]"/>
    <property type="match status" value="1"/>
</dbReference>
<reference evidence="6" key="1">
    <citation type="submission" date="2020-10" db="EMBL/GenBank/DDBJ databases">
        <title>Complete genome sequence of Bacillus velezensis NST6.</title>
        <authorList>
            <person name="Choi J."/>
        </authorList>
    </citation>
    <scope>NUCLEOTIDE SEQUENCE [LARGE SCALE GENOMIC DNA]</scope>
    <source>
        <strain evidence="6">NST6</strain>
    </source>
</reference>
<evidence type="ECO:0000256" key="2">
    <source>
        <dbReference type="PIRNR" id="PIRNR006429"/>
    </source>
</evidence>
<dbReference type="Pfam" id="PF01645">
    <property type="entry name" value="Glu_synthase"/>
    <property type="match status" value="1"/>
</dbReference>
<dbReference type="SUPFAM" id="SSF51395">
    <property type="entry name" value="FMN-linked oxidoreductases"/>
    <property type="match status" value="1"/>
</dbReference>
<evidence type="ECO:0000259" key="4">
    <source>
        <dbReference type="Pfam" id="PF01645"/>
    </source>
</evidence>
<dbReference type="Gene3D" id="3.20.20.70">
    <property type="entry name" value="Aldolase class I"/>
    <property type="match status" value="1"/>
</dbReference>
<sequence length="553" mass="61435">MEQAIIVLICILIFIILVPAALFLWIYIRDEKQEEHSVLRNYPAAGKLRYIFEKIGPELRQYLFSNDNEEQPFSRREYEQTVMSGKYKSRMMGFGSERDFDQPGYYIRNALFPKQREELRTDQTPKIDTMVYKIDKDNLLKRSEHREKAKADPYYLHPDDVQVIGRDTCKKPFYVKGLIGQSAMSYGSLGDRAITALSKGLHQAGGTWMNTGEGGLSEYHLKGGADIICQIGPGLFGVRTEDGEFSWEEFKKKSRLEQIKAFELKLAQGAKARGGHIDGSKVTEEIAAIRNVQPGQSIDSPNRFNEFSNAPDMLDFIEKLRTVGEKPVGIKIVPGSRKDLEDLISCMSSSGKLPDFITIDGSEGGTGASFHELADSVGLPILTGLPLVDGLLKTYGIRDKLKIFASGKLLTPDKIAVALALGADFVNIARGMMFSVGCIRAQVCHTNHCPVGVATTDPKLQRALSIEDKQHRVCNYVLSLREGLFHLAAAAGISSPIHFSAEHIVYREEDGSLRELPGLLNQLRKKPPAVIGRAVFYVAEEDSPLFTRSSAIS</sequence>
<keyword evidence="3" id="KW-1133">Transmembrane helix</keyword>
<keyword evidence="3" id="KW-0472">Membrane</keyword>
<dbReference type="InterPro" id="IPR002932">
    <property type="entry name" value="Glu_synthdom"/>
</dbReference>
<organism evidence="5 6">
    <name type="scientific">Bacillus velezensis</name>
    <dbReference type="NCBI Taxonomy" id="492670"/>
    <lineage>
        <taxon>Bacteria</taxon>
        <taxon>Bacillati</taxon>
        <taxon>Bacillota</taxon>
        <taxon>Bacilli</taxon>
        <taxon>Bacillales</taxon>
        <taxon>Bacillaceae</taxon>
        <taxon>Bacillus</taxon>
        <taxon>Bacillus amyloliquefaciens group</taxon>
    </lineage>
</organism>
<name>A0A7S7KNU4_BACVE</name>
<dbReference type="EMBL" id="CP063687">
    <property type="protein sequence ID" value="QOY26039.1"/>
    <property type="molecule type" value="Genomic_DNA"/>
</dbReference>
<feature type="transmembrane region" description="Helical" evidence="3">
    <location>
        <begin position="6"/>
        <end position="28"/>
    </location>
</feature>
<gene>
    <name evidence="5" type="primary">gltA_1</name>
    <name evidence="5" type="ORF">BACVE_000988</name>
</gene>